<evidence type="ECO:0000256" key="2">
    <source>
        <dbReference type="ARBA" id="ARBA00022908"/>
    </source>
</evidence>
<dbReference type="Pfam" id="PF00589">
    <property type="entry name" value="Phage_integrase"/>
    <property type="match status" value="1"/>
</dbReference>
<keyword evidence="7" id="KW-1185">Reference proteome</keyword>
<evidence type="ECO:0000256" key="4">
    <source>
        <dbReference type="ARBA" id="ARBA00023172"/>
    </source>
</evidence>
<comment type="similarity">
    <text evidence="1">Belongs to the 'phage' integrase family.</text>
</comment>
<proteinExistence type="inferred from homology"/>
<reference evidence="6 7" key="1">
    <citation type="submission" date="2015-02" db="EMBL/GenBank/DDBJ databases">
        <title>Draft genome of a novel marine cyanobacterium (Chroococcales) isolated from South Atlantic Ocean.</title>
        <authorList>
            <person name="Rigonato J."/>
            <person name="Alvarenga D.O."/>
            <person name="Branco L.H."/>
            <person name="Varani A.M."/>
            <person name="Brandini F.P."/>
            <person name="Fiore M.F."/>
        </authorList>
    </citation>
    <scope>NUCLEOTIDE SEQUENCE [LARGE SCALE GENOMIC DNA]</scope>
    <source>
        <strain evidence="6 7">CENA595</strain>
    </source>
</reference>
<evidence type="ECO:0000256" key="1">
    <source>
        <dbReference type="ARBA" id="ARBA00008857"/>
    </source>
</evidence>
<dbReference type="GO" id="GO:0015074">
    <property type="term" value="P:DNA integration"/>
    <property type="evidence" value="ECO:0007669"/>
    <property type="project" value="UniProtKB-KW"/>
</dbReference>
<evidence type="ECO:0000313" key="7">
    <source>
        <dbReference type="Proteomes" id="UP000032452"/>
    </source>
</evidence>
<feature type="domain" description="Tyr recombinase" evidence="5">
    <location>
        <begin position="178"/>
        <end position="372"/>
    </location>
</feature>
<dbReference type="Gene3D" id="1.10.150.130">
    <property type="match status" value="1"/>
</dbReference>
<dbReference type="InterPro" id="IPR011010">
    <property type="entry name" value="DNA_brk_join_enz"/>
</dbReference>
<dbReference type="Gene3D" id="1.10.443.10">
    <property type="entry name" value="Intergrase catalytic core"/>
    <property type="match status" value="1"/>
</dbReference>
<dbReference type="EMBL" id="JYON01000047">
    <property type="protein sequence ID" value="KJH69406.1"/>
    <property type="molecule type" value="Genomic_DNA"/>
</dbReference>
<dbReference type="AlphaFoldDB" id="A0A0D8ZQC4"/>
<keyword evidence="3" id="KW-0238">DNA-binding</keyword>
<evidence type="ECO:0000259" key="5">
    <source>
        <dbReference type="PROSITE" id="PS51898"/>
    </source>
</evidence>
<evidence type="ECO:0000256" key="3">
    <source>
        <dbReference type="ARBA" id="ARBA00023125"/>
    </source>
</evidence>
<dbReference type="PANTHER" id="PTHR30629">
    <property type="entry name" value="PROPHAGE INTEGRASE"/>
    <property type="match status" value="1"/>
</dbReference>
<keyword evidence="2" id="KW-0229">DNA integration</keyword>
<comment type="caution">
    <text evidence="6">The sequence shown here is derived from an EMBL/GenBank/DDBJ whole genome shotgun (WGS) entry which is preliminary data.</text>
</comment>
<sequence>MKIERFRDSLRLRWSHQSKRYSLTIGKDSRDTLKIARAKAQAIDSDITFNRFDDSLVKYGKCSGAILQLVSVVSENQIELRELWDKFLADKVPHLKAKTQQEYRSFTKILDKLGAMLTFDALETKRSLLAITTADQARRTLLYLSACCKWGIKHKLIKDNPYDGLANEMPKRRAVSKHKANAFTEEERDAVINAFRRDVRSGTNYNHYAPIVEFWFLTGCRPSEAVGLTWDKISKDCSSVTFNGSVQLIDGRHVWSSGSKNNKTRIIATSPRLQALLQSIKHADIKPGALVFPSPTGKPINYDNFTRRAWNAVVDPIKPGTTPYNCRDTFITNQLLKGIASAVIAKWCDTSTVVIDKDYADIIKLSQLRPRD</sequence>
<dbReference type="GO" id="GO:0006310">
    <property type="term" value="P:DNA recombination"/>
    <property type="evidence" value="ECO:0007669"/>
    <property type="project" value="UniProtKB-KW"/>
</dbReference>
<dbReference type="STRING" id="1618023.UH38_24100"/>
<dbReference type="SUPFAM" id="SSF56349">
    <property type="entry name" value="DNA breaking-rejoining enzymes"/>
    <property type="match status" value="1"/>
</dbReference>
<dbReference type="InterPro" id="IPR002104">
    <property type="entry name" value="Integrase_catalytic"/>
</dbReference>
<dbReference type="InterPro" id="IPR013762">
    <property type="entry name" value="Integrase-like_cat_sf"/>
</dbReference>
<dbReference type="PROSITE" id="PS51898">
    <property type="entry name" value="TYR_RECOMBINASE"/>
    <property type="match status" value="1"/>
</dbReference>
<dbReference type="InterPro" id="IPR050808">
    <property type="entry name" value="Phage_Integrase"/>
</dbReference>
<name>A0A0D8ZQC4_9CYAN</name>
<accession>A0A0D8ZQC4</accession>
<dbReference type="PANTHER" id="PTHR30629:SF2">
    <property type="entry name" value="PROPHAGE INTEGRASE INTS-RELATED"/>
    <property type="match status" value="1"/>
</dbReference>
<dbReference type="Proteomes" id="UP000032452">
    <property type="component" value="Unassembled WGS sequence"/>
</dbReference>
<dbReference type="GO" id="GO:0003677">
    <property type="term" value="F:DNA binding"/>
    <property type="evidence" value="ECO:0007669"/>
    <property type="project" value="UniProtKB-KW"/>
</dbReference>
<keyword evidence="4" id="KW-0233">DNA recombination</keyword>
<organism evidence="6 7">
    <name type="scientific">Aliterella atlantica CENA595</name>
    <dbReference type="NCBI Taxonomy" id="1618023"/>
    <lineage>
        <taxon>Bacteria</taxon>
        <taxon>Bacillati</taxon>
        <taxon>Cyanobacteriota</taxon>
        <taxon>Cyanophyceae</taxon>
        <taxon>Chroococcidiopsidales</taxon>
        <taxon>Aliterellaceae</taxon>
        <taxon>Aliterella</taxon>
    </lineage>
</organism>
<dbReference type="InterPro" id="IPR010998">
    <property type="entry name" value="Integrase_recombinase_N"/>
</dbReference>
<evidence type="ECO:0000313" key="6">
    <source>
        <dbReference type="EMBL" id="KJH69406.1"/>
    </source>
</evidence>
<protein>
    <recommendedName>
        <fullName evidence="5">Tyr recombinase domain-containing protein</fullName>
    </recommendedName>
</protein>
<gene>
    <name evidence="6" type="ORF">UH38_24100</name>
</gene>